<protein>
    <submittedName>
        <fullName evidence="1">Endoglucanase V-like protein</fullName>
    </submittedName>
</protein>
<organism evidence="1 2">
    <name type="scientific">Mycena venus</name>
    <dbReference type="NCBI Taxonomy" id="2733690"/>
    <lineage>
        <taxon>Eukaryota</taxon>
        <taxon>Fungi</taxon>
        <taxon>Dikarya</taxon>
        <taxon>Basidiomycota</taxon>
        <taxon>Agaricomycotina</taxon>
        <taxon>Agaricomycetes</taxon>
        <taxon>Agaricomycetidae</taxon>
        <taxon>Agaricales</taxon>
        <taxon>Marasmiineae</taxon>
        <taxon>Mycenaceae</taxon>
        <taxon>Mycena</taxon>
    </lineage>
</organism>
<evidence type="ECO:0000313" key="2">
    <source>
        <dbReference type="Proteomes" id="UP000620124"/>
    </source>
</evidence>
<dbReference type="CDD" id="cd22278">
    <property type="entry name" value="DPBB_GH45_endoglucanase"/>
    <property type="match status" value="1"/>
</dbReference>
<dbReference type="OrthoDB" id="5823761at2759"/>
<dbReference type="Pfam" id="PF22514">
    <property type="entry name" value="EXPB1_D1"/>
    <property type="match status" value="1"/>
</dbReference>
<name>A0A8H7D314_9AGAR</name>
<proteinExistence type="predicted"/>
<dbReference type="InterPro" id="IPR036908">
    <property type="entry name" value="RlpA-like_sf"/>
</dbReference>
<dbReference type="AlphaFoldDB" id="A0A8H7D314"/>
<sequence>MTFNNKMIALFTSAIALGASLVGVRGTLVHPRATAGGYVQTAGPGSASFTMYTGCNQPACGIAASGYTAAISQLAFGSAPGLGPGDACGRCFALTGTEDPYSPSYTGPFGKSIVVKVTDMCPVAGNEAWCGQTATSQTNQFNMPVQAARLDHSNGHDNYGRNDHKKFKY</sequence>
<keyword evidence="2" id="KW-1185">Reference proteome</keyword>
<evidence type="ECO:0000313" key="1">
    <source>
        <dbReference type="EMBL" id="KAF7356908.1"/>
    </source>
</evidence>
<comment type="caution">
    <text evidence="1">The sequence shown here is derived from an EMBL/GenBank/DDBJ whole genome shotgun (WGS) entry which is preliminary data.</text>
</comment>
<reference evidence="1" key="1">
    <citation type="submission" date="2020-05" db="EMBL/GenBank/DDBJ databases">
        <title>Mycena genomes resolve the evolution of fungal bioluminescence.</title>
        <authorList>
            <person name="Tsai I.J."/>
        </authorList>
    </citation>
    <scope>NUCLEOTIDE SEQUENCE</scope>
    <source>
        <strain evidence="1">CCC161011</strain>
    </source>
</reference>
<gene>
    <name evidence="1" type="ORF">MVEN_01026600</name>
</gene>
<dbReference type="EMBL" id="JACAZI010000007">
    <property type="protein sequence ID" value="KAF7356908.1"/>
    <property type="molecule type" value="Genomic_DNA"/>
</dbReference>
<accession>A0A8H7D314</accession>
<dbReference type="SUPFAM" id="SSF50685">
    <property type="entry name" value="Barwin-like endoglucanases"/>
    <property type="match status" value="1"/>
</dbReference>
<dbReference type="Gene3D" id="2.40.40.10">
    <property type="entry name" value="RlpA-like domain"/>
    <property type="match status" value="1"/>
</dbReference>
<dbReference type="Proteomes" id="UP000620124">
    <property type="component" value="Unassembled WGS sequence"/>
</dbReference>